<evidence type="ECO:0000313" key="2">
    <source>
        <dbReference type="Proteomes" id="UP000250321"/>
    </source>
</evidence>
<gene>
    <name evidence="1" type="ORF">Pyn_21206</name>
</gene>
<proteinExistence type="predicted"/>
<dbReference type="Proteomes" id="UP000250321">
    <property type="component" value="Unassembled WGS sequence"/>
</dbReference>
<protein>
    <submittedName>
        <fullName evidence="1">Uncharacterized protein</fullName>
    </submittedName>
</protein>
<comment type="caution">
    <text evidence="1">The sequence shown here is derived from an EMBL/GenBank/DDBJ whole genome shotgun (WGS) entry which is preliminary data.</text>
</comment>
<dbReference type="EMBL" id="PJQY01002813">
    <property type="protein sequence ID" value="PQM42495.1"/>
    <property type="molecule type" value="Genomic_DNA"/>
</dbReference>
<evidence type="ECO:0000313" key="1">
    <source>
        <dbReference type="EMBL" id="PQM42495.1"/>
    </source>
</evidence>
<reference evidence="1 2" key="1">
    <citation type="submission" date="2018-02" db="EMBL/GenBank/DDBJ databases">
        <title>Draft genome of wild Prunus yedoensis var. nudiflora.</title>
        <authorList>
            <person name="Baek S."/>
            <person name="Kim J.-H."/>
            <person name="Choi K."/>
            <person name="Kim G.-B."/>
            <person name="Cho A."/>
            <person name="Jang H."/>
            <person name="Shin C.-H."/>
            <person name="Yu H.-J."/>
            <person name="Mun J.-H."/>
        </authorList>
    </citation>
    <scope>NUCLEOTIDE SEQUENCE [LARGE SCALE GENOMIC DNA]</scope>
    <source>
        <strain evidence="2">cv. Jeju island</strain>
        <tissue evidence="1">Leaf</tissue>
    </source>
</reference>
<keyword evidence="2" id="KW-1185">Reference proteome</keyword>
<name>A0A314UY54_PRUYE</name>
<dbReference type="AlphaFoldDB" id="A0A314UY54"/>
<accession>A0A314UY54</accession>
<sequence length="108" mass="12150">MSRRLDMEAIEIGETVTFPLIFAIQPRISMKLPPKSSSPPPLPSPLDSPIDFAWFSDWNEENFWNFSEAGHGLQMGLGCCKEKMAGIVPMSEFKNQTPRVLRKVRGAL</sequence>
<organism evidence="1 2">
    <name type="scientific">Prunus yedoensis var. nudiflora</name>
    <dbReference type="NCBI Taxonomy" id="2094558"/>
    <lineage>
        <taxon>Eukaryota</taxon>
        <taxon>Viridiplantae</taxon>
        <taxon>Streptophyta</taxon>
        <taxon>Embryophyta</taxon>
        <taxon>Tracheophyta</taxon>
        <taxon>Spermatophyta</taxon>
        <taxon>Magnoliopsida</taxon>
        <taxon>eudicotyledons</taxon>
        <taxon>Gunneridae</taxon>
        <taxon>Pentapetalae</taxon>
        <taxon>rosids</taxon>
        <taxon>fabids</taxon>
        <taxon>Rosales</taxon>
        <taxon>Rosaceae</taxon>
        <taxon>Amygdaloideae</taxon>
        <taxon>Amygdaleae</taxon>
        <taxon>Prunus</taxon>
    </lineage>
</organism>